<dbReference type="GO" id="GO:0043103">
    <property type="term" value="P:hypoxanthine salvage"/>
    <property type="evidence" value="ECO:0007669"/>
    <property type="project" value="UniProtKB-UniRule"/>
</dbReference>
<dbReference type="CDD" id="cd01320">
    <property type="entry name" value="ADA"/>
    <property type="match status" value="1"/>
</dbReference>
<protein>
    <recommendedName>
        <fullName evidence="5">Adenine deaminase</fullName>
        <shortName evidence="5">ADE</shortName>
        <ecNumber evidence="5">3.5.4.2</ecNumber>
    </recommendedName>
    <alternativeName>
        <fullName evidence="5">Adenine aminohydrolase</fullName>
        <shortName evidence="5">AAH</shortName>
    </alternativeName>
</protein>
<feature type="site" description="Important for catalytic activity" evidence="5">
    <location>
        <position position="213"/>
    </location>
</feature>
<name>A0A4R8W356_9MICO</name>
<dbReference type="Gene3D" id="3.20.20.140">
    <property type="entry name" value="Metal-dependent hydrolases"/>
    <property type="match status" value="1"/>
</dbReference>
<dbReference type="GO" id="GO:0005829">
    <property type="term" value="C:cytosol"/>
    <property type="evidence" value="ECO:0007669"/>
    <property type="project" value="TreeGrafter"/>
</dbReference>
<feature type="binding site" evidence="5">
    <location>
        <position position="189"/>
    </location>
    <ligand>
        <name>Zn(2+)</name>
        <dbReference type="ChEBI" id="CHEBI:29105"/>
        <note>catalytic</note>
    </ligand>
</feature>
<feature type="binding site" evidence="5">
    <location>
        <position position="11"/>
    </location>
    <ligand>
        <name>Zn(2+)</name>
        <dbReference type="ChEBI" id="CHEBI:29105"/>
        <note>catalytic</note>
    </ligand>
</feature>
<evidence type="ECO:0000256" key="1">
    <source>
        <dbReference type="ARBA" id="ARBA00022723"/>
    </source>
</evidence>
<dbReference type="GO" id="GO:0000034">
    <property type="term" value="F:adenine deaminase activity"/>
    <property type="evidence" value="ECO:0007669"/>
    <property type="project" value="UniProtKB-UniRule"/>
</dbReference>
<dbReference type="InterPro" id="IPR028892">
    <property type="entry name" value="ADE"/>
</dbReference>
<dbReference type="RefSeq" id="WP_134510253.1">
    <property type="nucleotide sequence ID" value="NZ_SOFM01000041.1"/>
</dbReference>
<gene>
    <name evidence="7" type="ORF">E3O32_13210</name>
</gene>
<dbReference type="EC" id="3.5.4.2" evidence="5"/>
<keyword evidence="4 5" id="KW-0546">Nucleotide metabolism</keyword>
<dbReference type="HAMAP" id="MF_01962">
    <property type="entry name" value="Adenine_deaminase"/>
    <property type="match status" value="1"/>
</dbReference>
<accession>A0A4R8W356</accession>
<sequence>MKIPLVELHLHIEGTLEPELIFDLAARNGVTLPWASLPELRAQYEFDDLQSFLNLYYRNLDVLRERVDFGDLTRAYLERARTAGVRHAEIFFDPQAHTSRGIPLLTALGGVREALDTSEADWGISTKLIVTFLRDRPAAEALAMLGEILAGDFRIDGIGLDSAEVGYPPELFTEVFELARANGLHLVAHAGEEGPPAYVWQALDLLGVERVDHGIRSLEDETLLERLVRERIPLTVCPFSNVRLRVIDTLADHPIVRMLDRGLLACINSDDPAYFGGYIDDNLAALDREFGLGPDRLALLARNGIEASFLDAAGKAALGAEVDAWRAAQA</sequence>
<evidence type="ECO:0000256" key="5">
    <source>
        <dbReference type="HAMAP-Rule" id="MF_01962"/>
    </source>
</evidence>
<dbReference type="Proteomes" id="UP000297643">
    <property type="component" value="Unassembled WGS sequence"/>
</dbReference>
<keyword evidence="3 5" id="KW-0862">Zinc</keyword>
<comment type="cofactor">
    <cofactor evidence="5">
        <name>Zn(2+)</name>
        <dbReference type="ChEBI" id="CHEBI:29105"/>
    </cofactor>
    <text evidence="5">Binds 1 zinc ion per subunit.</text>
</comment>
<dbReference type="GO" id="GO:0008270">
    <property type="term" value="F:zinc ion binding"/>
    <property type="evidence" value="ECO:0007669"/>
    <property type="project" value="UniProtKB-UniRule"/>
</dbReference>
<dbReference type="PANTHER" id="PTHR43114">
    <property type="entry name" value="ADENINE DEAMINASE"/>
    <property type="match status" value="1"/>
</dbReference>
<dbReference type="InterPro" id="IPR006330">
    <property type="entry name" value="Ado/ade_deaminase"/>
</dbReference>
<evidence type="ECO:0000256" key="2">
    <source>
        <dbReference type="ARBA" id="ARBA00022801"/>
    </source>
</evidence>
<dbReference type="PANTHER" id="PTHR43114:SF6">
    <property type="entry name" value="ADENINE DEAMINASE"/>
    <property type="match status" value="1"/>
</dbReference>
<feature type="active site" description="Proton donor" evidence="5">
    <location>
        <position position="192"/>
    </location>
</feature>
<organism evidence="7 8">
    <name type="scientific">Cryobacterium mannosilyticum</name>
    <dbReference type="NCBI Taxonomy" id="1259190"/>
    <lineage>
        <taxon>Bacteria</taxon>
        <taxon>Bacillati</taxon>
        <taxon>Actinomycetota</taxon>
        <taxon>Actinomycetes</taxon>
        <taxon>Micrococcales</taxon>
        <taxon>Microbacteriaceae</taxon>
        <taxon>Cryobacterium</taxon>
    </lineage>
</organism>
<dbReference type="Pfam" id="PF00962">
    <property type="entry name" value="A_deaminase"/>
    <property type="match status" value="1"/>
</dbReference>
<comment type="caution">
    <text evidence="7">The sequence shown here is derived from an EMBL/GenBank/DDBJ whole genome shotgun (WGS) entry which is preliminary data.</text>
</comment>
<keyword evidence="8" id="KW-1185">Reference proteome</keyword>
<feature type="domain" description="Adenosine deaminase" evidence="6">
    <location>
        <begin position="4"/>
        <end position="325"/>
    </location>
</feature>
<evidence type="ECO:0000256" key="4">
    <source>
        <dbReference type="ARBA" id="ARBA00023080"/>
    </source>
</evidence>
<feature type="binding site" evidence="5">
    <location>
        <position position="9"/>
    </location>
    <ligand>
        <name>Zn(2+)</name>
        <dbReference type="ChEBI" id="CHEBI:29105"/>
        <note>catalytic</note>
    </ligand>
</feature>
<dbReference type="SUPFAM" id="SSF51556">
    <property type="entry name" value="Metallo-dependent hydrolases"/>
    <property type="match status" value="1"/>
</dbReference>
<feature type="binding site" evidence="5">
    <location>
        <position position="271"/>
    </location>
    <ligand>
        <name>substrate</name>
    </ligand>
</feature>
<dbReference type="InterPro" id="IPR032466">
    <property type="entry name" value="Metal_Hydrolase"/>
</dbReference>
<evidence type="ECO:0000313" key="8">
    <source>
        <dbReference type="Proteomes" id="UP000297643"/>
    </source>
</evidence>
<evidence type="ECO:0000256" key="3">
    <source>
        <dbReference type="ARBA" id="ARBA00022833"/>
    </source>
</evidence>
<dbReference type="EMBL" id="SOFM01000041">
    <property type="protein sequence ID" value="TFC01567.1"/>
    <property type="molecule type" value="Genomic_DNA"/>
</dbReference>
<dbReference type="NCBIfam" id="TIGR01430">
    <property type="entry name" value="aden_deam"/>
    <property type="match status" value="1"/>
</dbReference>
<feature type="binding site" evidence="5">
    <location>
        <position position="270"/>
    </location>
    <ligand>
        <name>Zn(2+)</name>
        <dbReference type="ChEBI" id="CHEBI:29105"/>
        <note>catalytic</note>
    </ligand>
</feature>
<evidence type="ECO:0000313" key="7">
    <source>
        <dbReference type="EMBL" id="TFC01567.1"/>
    </source>
</evidence>
<dbReference type="AlphaFoldDB" id="A0A4R8W356"/>
<proteinExistence type="inferred from homology"/>
<reference evidence="7 8" key="1">
    <citation type="submission" date="2019-03" db="EMBL/GenBank/DDBJ databases">
        <title>Genomics of glacier-inhabiting Cryobacterium strains.</title>
        <authorList>
            <person name="Liu Q."/>
            <person name="Xin Y.-H."/>
        </authorList>
    </citation>
    <scope>NUCLEOTIDE SEQUENCE [LARGE SCALE GENOMIC DNA]</scope>
    <source>
        <strain evidence="7 8">RHLT2-21</strain>
    </source>
</reference>
<evidence type="ECO:0000259" key="6">
    <source>
        <dbReference type="Pfam" id="PF00962"/>
    </source>
</evidence>
<dbReference type="GO" id="GO:0006146">
    <property type="term" value="P:adenine catabolic process"/>
    <property type="evidence" value="ECO:0007669"/>
    <property type="project" value="UniProtKB-UniRule"/>
</dbReference>
<dbReference type="NCBIfam" id="NF006850">
    <property type="entry name" value="PRK09358.1-6"/>
    <property type="match status" value="1"/>
</dbReference>
<comment type="function">
    <text evidence="5">Catalyzes the hydrolytic deamination of adenine to hypoxanthine. Plays an important role in the purine salvage pathway and in nitrogen catabolism.</text>
</comment>
<dbReference type="GO" id="GO:0009117">
    <property type="term" value="P:nucleotide metabolic process"/>
    <property type="evidence" value="ECO:0007669"/>
    <property type="project" value="UniProtKB-KW"/>
</dbReference>
<comment type="catalytic activity">
    <reaction evidence="5">
        <text>adenine + H2O + H(+) = hypoxanthine + NH4(+)</text>
        <dbReference type="Rhea" id="RHEA:23688"/>
        <dbReference type="ChEBI" id="CHEBI:15377"/>
        <dbReference type="ChEBI" id="CHEBI:15378"/>
        <dbReference type="ChEBI" id="CHEBI:16708"/>
        <dbReference type="ChEBI" id="CHEBI:17368"/>
        <dbReference type="ChEBI" id="CHEBI:28938"/>
        <dbReference type="EC" id="3.5.4.2"/>
    </reaction>
</comment>
<keyword evidence="2 5" id="KW-0378">Hydrolase</keyword>
<comment type="similarity">
    <text evidence="5">Belongs to the metallo-dependent hydrolases superfamily. Adenosine and AMP deaminases family. Adenine deaminase type 2 subfamily.</text>
</comment>
<dbReference type="InterPro" id="IPR001365">
    <property type="entry name" value="A_deaminase_dom"/>
</dbReference>
<keyword evidence="1 5" id="KW-0479">Metal-binding</keyword>